<dbReference type="Proteomes" id="UP000287447">
    <property type="component" value="Unassembled WGS sequence"/>
</dbReference>
<dbReference type="InterPro" id="IPR023393">
    <property type="entry name" value="START-like_dom_sf"/>
</dbReference>
<sequence>MSNADTIDLYGTLAEDATLTIRRLLPGPIDRIWSYLTDSDLRRQWLAAGEMDLVADAPFTFTWRNSELTDPPGTPPEGSTGENIMECRIVEVDPPKKLTFSWNGTGDVTFEMEPMGDEILLTVTHRRIAEKTAQLAIGPGWHAHLDLLAGRLRGLEPEPFWDCWTRLRGDYARRFSA</sequence>
<name>A0A437QKG4_9PROT</name>
<dbReference type="SUPFAM" id="SSF55961">
    <property type="entry name" value="Bet v1-like"/>
    <property type="match status" value="1"/>
</dbReference>
<comment type="similarity">
    <text evidence="1">Belongs to the AHA1 family.</text>
</comment>
<evidence type="ECO:0000256" key="1">
    <source>
        <dbReference type="ARBA" id="ARBA00006817"/>
    </source>
</evidence>
<dbReference type="EMBL" id="SADE01000003">
    <property type="protein sequence ID" value="RVU35008.1"/>
    <property type="molecule type" value="Genomic_DNA"/>
</dbReference>
<organism evidence="3 4">
    <name type="scientific">Hwanghaeella grinnelliae</name>
    <dbReference type="NCBI Taxonomy" id="2500179"/>
    <lineage>
        <taxon>Bacteria</taxon>
        <taxon>Pseudomonadati</taxon>
        <taxon>Pseudomonadota</taxon>
        <taxon>Alphaproteobacteria</taxon>
        <taxon>Rhodospirillales</taxon>
        <taxon>Rhodospirillaceae</taxon>
        <taxon>Hwanghaeella</taxon>
    </lineage>
</organism>
<evidence type="ECO:0000313" key="4">
    <source>
        <dbReference type="Proteomes" id="UP000287447"/>
    </source>
</evidence>
<comment type="caution">
    <text evidence="3">The sequence shown here is derived from an EMBL/GenBank/DDBJ whole genome shotgun (WGS) entry which is preliminary data.</text>
</comment>
<dbReference type="RefSeq" id="WP_127767329.1">
    <property type="nucleotide sequence ID" value="NZ_SADE01000003.1"/>
</dbReference>
<dbReference type="Pfam" id="PF08327">
    <property type="entry name" value="AHSA1"/>
    <property type="match status" value="1"/>
</dbReference>
<keyword evidence="4" id="KW-1185">Reference proteome</keyword>
<dbReference type="OrthoDB" id="9800600at2"/>
<feature type="domain" description="Activator of Hsp90 ATPase homologue 1/2-like C-terminal" evidence="2">
    <location>
        <begin position="28"/>
        <end position="151"/>
    </location>
</feature>
<evidence type="ECO:0000313" key="3">
    <source>
        <dbReference type="EMBL" id="RVU35008.1"/>
    </source>
</evidence>
<dbReference type="CDD" id="cd08899">
    <property type="entry name" value="SRPBCC_CalC_Aha1-like_6"/>
    <property type="match status" value="1"/>
</dbReference>
<reference evidence="4" key="1">
    <citation type="submission" date="2019-01" db="EMBL/GenBank/DDBJ databases">
        <title>Gri0909 isolated from a small marine red alga.</title>
        <authorList>
            <person name="Kim J."/>
            <person name="Jeong S.E."/>
            <person name="Jeon C.O."/>
        </authorList>
    </citation>
    <scope>NUCLEOTIDE SEQUENCE [LARGE SCALE GENOMIC DNA]</scope>
    <source>
        <strain evidence="4">Gri0909</strain>
    </source>
</reference>
<protein>
    <submittedName>
        <fullName evidence="3">SRPBCC family protein</fullName>
    </submittedName>
</protein>
<gene>
    <name evidence="3" type="ORF">EOI86_19430</name>
</gene>
<dbReference type="Gene3D" id="3.30.530.20">
    <property type="match status" value="1"/>
</dbReference>
<dbReference type="AlphaFoldDB" id="A0A437QKG4"/>
<proteinExistence type="inferred from homology"/>
<evidence type="ECO:0000259" key="2">
    <source>
        <dbReference type="Pfam" id="PF08327"/>
    </source>
</evidence>
<accession>A0A437QKG4</accession>
<dbReference type="InterPro" id="IPR013538">
    <property type="entry name" value="ASHA1/2-like_C"/>
</dbReference>